<accession>A0A1H8A5J0</accession>
<evidence type="ECO:0000256" key="1">
    <source>
        <dbReference type="SAM" id="MobiDB-lite"/>
    </source>
</evidence>
<reference evidence="3" key="1">
    <citation type="submission" date="2016-10" db="EMBL/GenBank/DDBJ databases">
        <authorList>
            <person name="Varghese N."/>
        </authorList>
    </citation>
    <scope>NUCLEOTIDE SEQUENCE [LARGE SCALE GENOMIC DNA]</scope>
    <source>
        <strain evidence="3">DSM 45096 / BCRC 16803 / CGMCC 4.1857 / CIP 109030 / JCM 12277 / KCTC 19219 / NBRC 100920 / 33214</strain>
    </source>
</reference>
<sequence length="364" mass="38824">MTGPTGSVERPDPLREPIVISRARLHGPVTARSVLQWRRAHTLSSELLQLIGFVPVTDGSATVLVLPAHLPGHEQRLKAATAAATLRAIGHPVRLARQLEDPQAVPQLSQPLLGSALRQQLGQGGDLGRPWGDGHSDDVARTLLELSAPSSGILAVAAETLREAEWWWGAEHPVDHMPATQRLAELAEQLHAVAGEISRLRADLALMDRRRDESGQTPPHRNPSVAATAAAARRPPAPAASGTDTPAPLPHPSPAERGKPLRLSRTRGAVVAATIAAVTAIGIVPASADVPQRGVSGCFAYSWSPGWWTTTVYWHNRCSTRHRIEIVWDGQSYDPTVRLVNGNAKGNAWTTSGGVSGVYDDGRG</sequence>
<dbReference type="AlphaFoldDB" id="A0A1H8A5J0"/>
<name>A0A1H8A5J0_STRJI</name>
<dbReference type="OrthoDB" id="3541995at2"/>
<dbReference type="Proteomes" id="UP000183015">
    <property type="component" value="Unassembled WGS sequence"/>
</dbReference>
<keyword evidence="3" id="KW-1185">Reference proteome</keyword>
<organism evidence="2 3">
    <name type="scientific">Streptacidiphilus jiangxiensis</name>
    <dbReference type="NCBI Taxonomy" id="235985"/>
    <lineage>
        <taxon>Bacteria</taxon>
        <taxon>Bacillati</taxon>
        <taxon>Actinomycetota</taxon>
        <taxon>Actinomycetes</taxon>
        <taxon>Kitasatosporales</taxon>
        <taxon>Streptomycetaceae</taxon>
        <taxon>Streptacidiphilus</taxon>
    </lineage>
</organism>
<proteinExistence type="predicted"/>
<protein>
    <submittedName>
        <fullName evidence="2">Uncharacterized protein</fullName>
    </submittedName>
</protein>
<dbReference type="RefSeq" id="WP_042459696.1">
    <property type="nucleotide sequence ID" value="NZ_BBPN01000061.1"/>
</dbReference>
<evidence type="ECO:0000313" key="3">
    <source>
        <dbReference type="Proteomes" id="UP000183015"/>
    </source>
</evidence>
<feature type="region of interest" description="Disordered" evidence="1">
    <location>
        <begin position="211"/>
        <end position="261"/>
    </location>
</feature>
<gene>
    <name evidence="2" type="ORF">SAMN05414137_14121</name>
</gene>
<dbReference type="EMBL" id="FOAZ01000041">
    <property type="protein sequence ID" value="SEM65851.1"/>
    <property type="molecule type" value="Genomic_DNA"/>
</dbReference>
<dbReference type="eggNOG" id="ENOG5032FHA">
    <property type="taxonomic scope" value="Bacteria"/>
</dbReference>
<evidence type="ECO:0000313" key="2">
    <source>
        <dbReference type="EMBL" id="SEM65851.1"/>
    </source>
</evidence>
<dbReference type="STRING" id="235985.SAMN05414137_14121"/>